<organism evidence="2 3">
    <name type="scientific">Brassica cretica</name>
    <name type="common">Mustard</name>
    <dbReference type="NCBI Taxonomy" id="69181"/>
    <lineage>
        <taxon>Eukaryota</taxon>
        <taxon>Viridiplantae</taxon>
        <taxon>Streptophyta</taxon>
        <taxon>Embryophyta</taxon>
        <taxon>Tracheophyta</taxon>
        <taxon>Spermatophyta</taxon>
        <taxon>Magnoliopsida</taxon>
        <taxon>eudicotyledons</taxon>
        <taxon>Gunneridae</taxon>
        <taxon>Pentapetalae</taxon>
        <taxon>rosids</taxon>
        <taxon>malvids</taxon>
        <taxon>Brassicales</taxon>
        <taxon>Brassicaceae</taxon>
        <taxon>Brassiceae</taxon>
        <taxon>Brassica</taxon>
    </lineage>
</organism>
<feature type="region of interest" description="Disordered" evidence="1">
    <location>
        <begin position="74"/>
        <end position="142"/>
    </location>
</feature>
<dbReference type="AlphaFoldDB" id="A0A8S9N666"/>
<feature type="compositionally biased region" description="Gly residues" evidence="1">
    <location>
        <begin position="113"/>
        <end position="134"/>
    </location>
</feature>
<sequence>MNDLMTNSFTCYTDLRKAAMKDLEAGPDSDLANKTDENLSCFLEEAEKVKALSRIRARLLGDAWERLLREHGCSGSTAARGRSGAARGARSASRGVLGFSGSAARGSAARGRSGSGGPQRGEIGECGSGGGTQLGRGSALWS</sequence>
<reference evidence="2" key="1">
    <citation type="submission" date="2019-12" db="EMBL/GenBank/DDBJ databases">
        <title>Genome sequencing and annotation of Brassica cretica.</title>
        <authorList>
            <person name="Studholme D.J."/>
            <person name="Sarris P."/>
        </authorList>
    </citation>
    <scope>NUCLEOTIDE SEQUENCE</scope>
    <source>
        <strain evidence="2">PFS-109/04</strain>
        <tissue evidence="2">Leaf</tissue>
    </source>
</reference>
<dbReference type="Proteomes" id="UP000712600">
    <property type="component" value="Unassembled WGS sequence"/>
</dbReference>
<accession>A0A8S9N666</accession>
<protein>
    <submittedName>
        <fullName evidence="2">Uncharacterized protein</fullName>
    </submittedName>
</protein>
<name>A0A8S9N666_BRACR</name>
<proteinExistence type="predicted"/>
<evidence type="ECO:0000256" key="1">
    <source>
        <dbReference type="SAM" id="MobiDB-lite"/>
    </source>
</evidence>
<feature type="compositionally biased region" description="Low complexity" evidence="1">
    <location>
        <begin position="74"/>
        <end position="112"/>
    </location>
</feature>
<evidence type="ECO:0000313" key="3">
    <source>
        <dbReference type="Proteomes" id="UP000712600"/>
    </source>
</evidence>
<dbReference type="EMBL" id="QGKX02001621">
    <property type="protein sequence ID" value="KAF3499265.1"/>
    <property type="molecule type" value="Genomic_DNA"/>
</dbReference>
<gene>
    <name evidence="2" type="ORF">F2Q69_00045738</name>
</gene>
<comment type="caution">
    <text evidence="2">The sequence shown here is derived from an EMBL/GenBank/DDBJ whole genome shotgun (WGS) entry which is preliminary data.</text>
</comment>
<evidence type="ECO:0000313" key="2">
    <source>
        <dbReference type="EMBL" id="KAF3499265.1"/>
    </source>
</evidence>